<sequence length="27" mass="3117">TGLSPAKYCAERPRTCIKREKIKYCSN</sequence>
<evidence type="ECO:0000313" key="1">
    <source>
        <dbReference type="EMBL" id="CAG7722353.1"/>
    </source>
</evidence>
<reference evidence="1" key="1">
    <citation type="submission" date="2021-06" db="EMBL/GenBank/DDBJ databases">
        <authorList>
            <person name="Hodson N. C."/>
            <person name="Mongue J. A."/>
            <person name="Jaron S. K."/>
        </authorList>
    </citation>
    <scope>NUCLEOTIDE SEQUENCE</scope>
</reference>
<dbReference type="Proteomes" id="UP000708208">
    <property type="component" value="Unassembled WGS sequence"/>
</dbReference>
<comment type="caution">
    <text evidence="1">The sequence shown here is derived from an EMBL/GenBank/DDBJ whole genome shotgun (WGS) entry which is preliminary data.</text>
</comment>
<feature type="non-terminal residue" evidence="1">
    <location>
        <position position="1"/>
    </location>
</feature>
<gene>
    <name evidence="1" type="ORF">AFUS01_LOCUS11494</name>
</gene>
<organism evidence="1 2">
    <name type="scientific">Allacma fusca</name>
    <dbReference type="NCBI Taxonomy" id="39272"/>
    <lineage>
        <taxon>Eukaryota</taxon>
        <taxon>Metazoa</taxon>
        <taxon>Ecdysozoa</taxon>
        <taxon>Arthropoda</taxon>
        <taxon>Hexapoda</taxon>
        <taxon>Collembola</taxon>
        <taxon>Symphypleona</taxon>
        <taxon>Sminthuridae</taxon>
        <taxon>Allacma</taxon>
    </lineage>
</organism>
<protein>
    <submittedName>
        <fullName evidence="1">Uncharacterized protein</fullName>
    </submittedName>
</protein>
<evidence type="ECO:0000313" key="2">
    <source>
        <dbReference type="Proteomes" id="UP000708208"/>
    </source>
</evidence>
<dbReference type="AlphaFoldDB" id="A0A8J2JNR0"/>
<name>A0A8J2JNR0_9HEXA</name>
<accession>A0A8J2JNR0</accession>
<dbReference type="EMBL" id="CAJVCH010088534">
    <property type="protein sequence ID" value="CAG7722353.1"/>
    <property type="molecule type" value="Genomic_DNA"/>
</dbReference>
<proteinExistence type="predicted"/>
<keyword evidence="2" id="KW-1185">Reference proteome</keyword>